<dbReference type="SUPFAM" id="SSF55681">
    <property type="entry name" value="Class II aaRS and biotin synthetases"/>
    <property type="match status" value="1"/>
</dbReference>
<dbReference type="HOGENOM" id="CLU_094917_0_0_7"/>
<protein>
    <submittedName>
        <fullName evidence="3">Putative biotin--[acetyl-CoA-carboxylase] synthetase</fullName>
        <ecNumber evidence="3">6.3.4.15</ecNumber>
    </submittedName>
</protein>
<evidence type="ECO:0000313" key="3">
    <source>
        <dbReference type="EMBL" id="CBG39689.1"/>
    </source>
</evidence>
<reference evidence="3 4" key="1">
    <citation type="journal article" date="2010" name="BMC Genomics">
        <title>Comparative genomics and proteomics of Helicobacter mustelae, an ulcerogenic and carcinogenic gastric pathogen.</title>
        <authorList>
            <person name="O'Toole P.W."/>
            <person name="Snelling W.J."/>
            <person name="Canchaya C."/>
            <person name="Forde B.M."/>
            <person name="Hardie K.R."/>
            <person name="Josenhans C."/>
            <person name="Graham R.L.J."/>
            <person name="McMullan G."/>
            <person name="Parkhill J."/>
            <person name="Belda E."/>
            <person name="Bentley S.D."/>
        </authorList>
    </citation>
    <scope>NUCLEOTIDE SEQUENCE [LARGE SCALE GENOMIC DNA]</scope>
    <source>
        <strain evidence="4">ATCC 43772 / LMG 18044 / NCTC 12198 / 12198</strain>
    </source>
</reference>
<proteinExistence type="predicted"/>
<keyword evidence="4" id="KW-1185">Reference proteome</keyword>
<dbReference type="Proteomes" id="UP000001522">
    <property type="component" value="Chromosome"/>
</dbReference>
<dbReference type="AlphaFoldDB" id="D3UGR8"/>
<dbReference type="EMBL" id="FN555004">
    <property type="protein sequence ID" value="CBG39689.1"/>
    <property type="molecule type" value="Genomic_DNA"/>
</dbReference>
<accession>D3UGR8</accession>
<gene>
    <name evidence="3" type="primary">birA</name>
    <name evidence="3" type="ordered locus">HMU04270</name>
</gene>
<organism evidence="3 4">
    <name type="scientific">Helicobacter mustelae (strain ATCC 43772 / CCUG 25715 / CIP 103759 / LMG 18044 / NCTC 12198 / R85-136P)</name>
    <name type="common">Campylobacter mustelae</name>
    <dbReference type="NCBI Taxonomy" id="679897"/>
    <lineage>
        <taxon>Bacteria</taxon>
        <taxon>Pseudomonadati</taxon>
        <taxon>Campylobacterota</taxon>
        <taxon>Epsilonproteobacteria</taxon>
        <taxon>Campylobacterales</taxon>
        <taxon>Helicobacteraceae</taxon>
        <taxon>Helicobacter</taxon>
    </lineage>
</organism>
<dbReference type="NCBIfam" id="NF006294">
    <property type="entry name" value="PRK08477.1"/>
    <property type="match status" value="1"/>
</dbReference>
<dbReference type="PANTHER" id="PTHR12835">
    <property type="entry name" value="BIOTIN PROTEIN LIGASE"/>
    <property type="match status" value="1"/>
</dbReference>
<dbReference type="GO" id="GO:0004077">
    <property type="term" value="F:biotin--[biotin carboxyl-carrier protein] ligase activity"/>
    <property type="evidence" value="ECO:0007669"/>
    <property type="project" value="UniProtKB-EC"/>
</dbReference>
<dbReference type="PANTHER" id="PTHR12835:SF5">
    <property type="entry name" value="BIOTIN--PROTEIN LIGASE"/>
    <property type="match status" value="1"/>
</dbReference>
<keyword evidence="1 3" id="KW-0436">Ligase</keyword>
<evidence type="ECO:0000259" key="2">
    <source>
        <dbReference type="PROSITE" id="PS51733"/>
    </source>
</evidence>
<dbReference type="InterPro" id="IPR004143">
    <property type="entry name" value="BPL_LPL_catalytic"/>
</dbReference>
<dbReference type="Pfam" id="PF03099">
    <property type="entry name" value="BPL_LplA_LipB"/>
    <property type="match status" value="1"/>
</dbReference>
<dbReference type="PROSITE" id="PS51733">
    <property type="entry name" value="BPL_LPL_CATALYTIC"/>
    <property type="match status" value="1"/>
</dbReference>
<dbReference type="STRING" id="679897.HMU04270"/>
<evidence type="ECO:0000256" key="1">
    <source>
        <dbReference type="ARBA" id="ARBA00022598"/>
    </source>
</evidence>
<name>D3UGR8_HELM1</name>
<dbReference type="EC" id="6.3.4.15" evidence="3"/>
<dbReference type="InterPro" id="IPR045864">
    <property type="entry name" value="aa-tRNA-synth_II/BPL/LPL"/>
</dbReference>
<dbReference type="GO" id="GO:0005737">
    <property type="term" value="C:cytoplasm"/>
    <property type="evidence" value="ECO:0007669"/>
    <property type="project" value="TreeGrafter"/>
</dbReference>
<dbReference type="KEGG" id="hms:HMU04270"/>
<dbReference type="Gene3D" id="3.30.930.10">
    <property type="entry name" value="Bira Bifunctional Protein, Domain 2"/>
    <property type="match status" value="1"/>
</dbReference>
<sequence>MKILVFEELDSTQKFLLENPQAETCVVALHQSAGVGSRGNAWQGVESGLYFSFCVEKKTLPKDLELQSASIFFGFLCKEVLEQRGFVVWLKWPNDLYLEERKIGGVIVNVKRGFVICGIGVNFLSQSFGALGVELERNGLLEEFFEKLKKPLQWKETFRKYRLEFHKNSSFYFHHKGKLQSLCDAELLHDGAISIHGEKIYGFR</sequence>
<dbReference type="InterPro" id="IPR004408">
    <property type="entry name" value="Biotin_CoA_COase_ligase"/>
</dbReference>
<dbReference type="RefSeq" id="WP_013022780.1">
    <property type="nucleotide sequence ID" value="NC_013949.1"/>
</dbReference>
<dbReference type="NCBIfam" id="TIGR00121">
    <property type="entry name" value="birA_ligase"/>
    <property type="match status" value="1"/>
</dbReference>
<feature type="domain" description="BPL/LPL catalytic" evidence="2">
    <location>
        <begin position="1"/>
        <end position="173"/>
    </location>
</feature>
<evidence type="ECO:0000313" key="4">
    <source>
        <dbReference type="Proteomes" id="UP000001522"/>
    </source>
</evidence>
<dbReference type="eggNOG" id="COG0340">
    <property type="taxonomic scope" value="Bacteria"/>
</dbReference>